<sequence length="170" mass="17061">MSGDLLSLLRMEGRQLLAELRATPIFQKPEAVRRVLGLYGGAGGGDGAEAEDLLPPGRAEAPPETHPVPPQRERAFPLRAGTAANAEGPGDIPVGAAPPSPPRGPAREIVAPAPSLPHTAAAPAPGDAAPAGPAPPRLAMMEAAIASPAAVRDGSRAVSAVRAALLAVTR</sequence>
<accession>A0ABS7EYD0</accession>
<evidence type="ECO:0000313" key="2">
    <source>
        <dbReference type="EMBL" id="MBW8268368.1"/>
    </source>
</evidence>
<gene>
    <name evidence="2" type="ORF">K1J50_02600</name>
</gene>
<feature type="compositionally biased region" description="Low complexity" evidence="1">
    <location>
        <begin position="120"/>
        <end position="131"/>
    </location>
</feature>
<dbReference type="Proteomes" id="UP001519924">
    <property type="component" value="Unassembled WGS sequence"/>
</dbReference>
<reference evidence="2 3" key="1">
    <citation type="submission" date="2021-08" db="EMBL/GenBank/DDBJ databases">
        <title>Caldovatus sediminis gen. nov., sp. nov., a moderately thermophilic bacterium isolated from a hot spring.</title>
        <authorList>
            <person name="Hu C.-J."/>
            <person name="Li W.-J."/>
            <person name="Xian W.-D."/>
        </authorList>
    </citation>
    <scope>NUCLEOTIDE SEQUENCE [LARGE SCALE GENOMIC DNA]</scope>
    <source>
        <strain evidence="2 3">SYSU G05006</strain>
    </source>
</reference>
<comment type="caution">
    <text evidence="2">The sequence shown here is derived from an EMBL/GenBank/DDBJ whole genome shotgun (WGS) entry which is preliminary data.</text>
</comment>
<dbReference type="EMBL" id="JAHZUY010000003">
    <property type="protein sequence ID" value="MBW8268368.1"/>
    <property type="molecule type" value="Genomic_DNA"/>
</dbReference>
<proteinExistence type="predicted"/>
<organism evidence="2 3">
    <name type="scientific">Caldovatus aquaticus</name>
    <dbReference type="NCBI Taxonomy" id="2865671"/>
    <lineage>
        <taxon>Bacteria</taxon>
        <taxon>Pseudomonadati</taxon>
        <taxon>Pseudomonadota</taxon>
        <taxon>Alphaproteobacteria</taxon>
        <taxon>Acetobacterales</taxon>
        <taxon>Roseomonadaceae</taxon>
        <taxon>Caldovatus</taxon>
    </lineage>
</organism>
<feature type="region of interest" description="Disordered" evidence="1">
    <location>
        <begin position="46"/>
        <end position="135"/>
    </location>
</feature>
<dbReference type="RefSeq" id="WP_220115866.1">
    <property type="nucleotide sequence ID" value="NZ_JAHZUY010000003.1"/>
</dbReference>
<evidence type="ECO:0000256" key="1">
    <source>
        <dbReference type="SAM" id="MobiDB-lite"/>
    </source>
</evidence>
<keyword evidence="3" id="KW-1185">Reference proteome</keyword>
<name>A0ABS7EYD0_9PROT</name>
<evidence type="ECO:0000313" key="3">
    <source>
        <dbReference type="Proteomes" id="UP001519924"/>
    </source>
</evidence>
<protein>
    <submittedName>
        <fullName evidence="2">Uncharacterized protein</fullName>
    </submittedName>
</protein>